<dbReference type="Gene3D" id="3.30.54.20">
    <property type="match status" value="1"/>
</dbReference>
<dbReference type="InterPro" id="IPR004095">
    <property type="entry name" value="TGS"/>
</dbReference>
<dbReference type="PANTHER" id="PTHR11451">
    <property type="entry name" value="THREONINE-TRNA LIGASE"/>
    <property type="match status" value="1"/>
</dbReference>
<name>A0A364LHF2_9GAMM</name>
<dbReference type="GO" id="GO:0005737">
    <property type="term" value="C:cytoplasm"/>
    <property type="evidence" value="ECO:0007669"/>
    <property type="project" value="UniProtKB-SubCell"/>
</dbReference>
<dbReference type="EMBL" id="MVJN01000008">
    <property type="protein sequence ID" value="RAP35666.1"/>
    <property type="molecule type" value="Genomic_DNA"/>
</dbReference>
<dbReference type="FunFam" id="3.30.54.20:FF:000002">
    <property type="entry name" value="Threonine--tRNA ligase"/>
    <property type="match status" value="1"/>
</dbReference>
<dbReference type="Gene3D" id="3.30.930.10">
    <property type="entry name" value="Bira Bifunctional Protein, Domain 2"/>
    <property type="match status" value="1"/>
</dbReference>
<evidence type="ECO:0000256" key="8">
    <source>
        <dbReference type="ARBA" id="ARBA00022840"/>
    </source>
</evidence>
<dbReference type="Proteomes" id="UP000249458">
    <property type="component" value="Unassembled WGS sequence"/>
</dbReference>
<gene>
    <name evidence="13" type="primary">thrS</name>
    <name evidence="16" type="ORF">B1207_11250</name>
</gene>
<sequence>MPHIKLPDGQIKHFEQPVTVYEVANTISPGLAKAALAGSVDGHLVDTSFLIQEDSDLVIITEKQEEGLEVIRHSTAHLLAQAVKQLFPSAQVTIGPVIEDGFYYDFAFERPFTPEDLERIEAKMTELAKADYPVSRRELPRDEAIDYFRSLGEEYKAKIIAEIPQGEVISLYRQGDFEDLCRGPHVPSTGKLKAFKLTKLAGAYWRGDSNNEMLQRVYGTAWNDKKSLEAYLHRIEEAEKRDHRKLGKALDLFHFQDIAPGMVFWHPNGWIIYQELERYMRSRLADFGYQEVKTPQLVDRSLWEKSGHWDNFRDEMFITETENRLYAVKPMNCPCHVQIYNHGLKSYRDLPLRLSEFGNCHRCEPSGSLHGLMRVRNMVQDDAHIFCTEEQIQSEVAMMLELVQSVYADFGFSEIKYRLALRPEKRVGSDEVWDKAENALKQAMAGHDIRWQDAPGEGAFYGPKIECSLADCLGRIWQCGTIQVDFSMPDRLGASYIAEDGGKQTPVMVHRAILGSFERFMGILIEHYAGKMPLWLAPTQAIIFTVSEKQQQFGEQVTKILQKQGIRANFDLRNEKIGFKIREHTLQKIPFLLVIGDKEVETGSVSVRTREGTDLGVMTIDSVCDLLQKEIATKGRI</sequence>
<comment type="similarity">
    <text evidence="1 13">Belongs to the class-II aminoacyl-tRNA synthetase family.</text>
</comment>
<reference evidence="16 17" key="1">
    <citation type="submission" date="2017-02" db="EMBL/GenBank/DDBJ databases">
        <title>Legionella quilivanii strain from human: case report and whole genome sequencing analysis.</title>
        <authorList>
            <person name="Lalancette C."/>
            <person name="Leduc J.-M."/>
            <person name="Levesque S."/>
            <person name="Fournier E."/>
            <person name="Saoud J."/>
            <person name="Faucher S.P."/>
            <person name="Bernard K."/>
            <person name="Martineau C."/>
            <person name="Longtin J."/>
        </authorList>
    </citation>
    <scope>NUCLEOTIDE SEQUENCE [LARGE SCALE GENOMIC DNA]</scope>
    <source>
        <strain evidence="16 17">ID143958</strain>
    </source>
</reference>
<dbReference type="PRINTS" id="PR01047">
    <property type="entry name" value="TRNASYNTHTHR"/>
</dbReference>
<feature type="binding site" evidence="13">
    <location>
        <position position="510"/>
    </location>
    <ligand>
        <name>Zn(2+)</name>
        <dbReference type="ChEBI" id="CHEBI:29105"/>
        <note>catalytic</note>
    </ligand>
</feature>
<dbReference type="InterPro" id="IPR033728">
    <property type="entry name" value="ThrRS_core"/>
</dbReference>
<dbReference type="GO" id="GO:0004829">
    <property type="term" value="F:threonine-tRNA ligase activity"/>
    <property type="evidence" value="ECO:0007669"/>
    <property type="project" value="UniProtKB-UniRule"/>
</dbReference>
<dbReference type="InterPro" id="IPR045864">
    <property type="entry name" value="aa-tRNA-synth_II/BPL/LPL"/>
</dbReference>
<keyword evidence="10 13" id="KW-0648">Protein biosynthesis</keyword>
<organism evidence="16 17">
    <name type="scientific">Legionella quinlivanii</name>
    <dbReference type="NCBI Taxonomy" id="45073"/>
    <lineage>
        <taxon>Bacteria</taxon>
        <taxon>Pseudomonadati</taxon>
        <taxon>Pseudomonadota</taxon>
        <taxon>Gammaproteobacteria</taxon>
        <taxon>Legionellales</taxon>
        <taxon>Legionellaceae</taxon>
        <taxon>Legionella</taxon>
    </lineage>
</organism>
<dbReference type="GO" id="GO:0046872">
    <property type="term" value="F:metal ion binding"/>
    <property type="evidence" value="ECO:0007669"/>
    <property type="project" value="UniProtKB-KW"/>
</dbReference>
<dbReference type="CDD" id="cd01667">
    <property type="entry name" value="TGS_ThrRS"/>
    <property type="match status" value="1"/>
</dbReference>
<dbReference type="GO" id="GO:0000049">
    <property type="term" value="F:tRNA binding"/>
    <property type="evidence" value="ECO:0007669"/>
    <property type="project" value="UniProtKB-KW"/>
</dbReference>
<dbReference type="Pfam" id="PF00587">
    <property type="entry name" value="tRNA-synt_2b"/>
    <property type="match status" value="1"/>
</dbReference>
<dbReference type="FunFam" id="3.30.980.10:FF:000005">
    <property type="entry name" value="Threonyl-tRNA synthetase, mitochondrial"/>
    <property type="match status" value="1"/>
</dbReference>
<dbReference type="Pfam" id="PF03129">
    <property type="entry name" value="HGTP_anticodon"/>
    <property type="match status" value="1"/>
</dbReference>
<dbReference type="InterPro" id="IPR012675">
    <property type="entry name" value="Beta-grasp_dom_sf"/>
</dbReference>
<dbReference type="SUPFAM" id="SSF55681">
    <property type="entry name" value="Class II aaRS and biotin synthetases"/>
    <property type="match status" value="1"/>
</dbReference>
<comment type="catalytic activity">
    <reaction evidence="12 13">
        <text>tRNA(Thr) + L-threonine + ATP = L-threonyl-tRNA(Thr) + AMP + diphosphate + H(+)</text>
        <dbReference type="Rhea" id="RHEA:24624"/>
        <dbReference type="Rhea" id="RHEA-COMP:9670"/>
        <dbReference type="Rhea" id="RHEA-COMP:9704"/>
        <dbReference type="ChEBI" id="CHEBI:15378"/>
        <dbReference type="ChEBI" id="CHEBI:30616"/>
        <dbReference type="ChEBI" id="CHEBI:33019"/>
        <dbReference type="ChEBI" id="CHEBI:57926"/>
        <dbReference type="ChEBI" id="CHEBI:78442"/>
        <dbReference type="ChEBI" id="CHEBI:78534"/>
        <dbReference type="ChEBI" id="CHEBI:456215"/>
        <dbReference type="EC" id="6.1.1.3"/>
    </reaction>
</comment>
<dbReference type="SUPFAM" id="SSF55186">
    <property type="entry name" value="ThrRS/AlaRS common domain"/>
    <property type="match status" value="1"/>
</dbReference>
<comment type="cofactor">
    <cofactor evidence="13">
        <name>Zn(2+)</name>
        <dbReference type="ChEBI" id="CHEBI:29105"/>
    </cofactor>
    <text evidence="13">Binds 1 zinc ion per subunit.</text>
</comment>
<keyword evidence="8 13" id="KW-0067">ATP-binding</keyword>
<dbReference type="InterPro" id="IPR012676">
    <property type="entry name" value="TGS-like"/>
</dbReference>
<evidence type="ECO:0000256" key="7">
    <source>
        <dbReference type="ARBA" id="ARBA00022833"/>
    </source>
</evidence>
<dbReference type="Gene3D" id="3.40.50.800">
    <property type="entry name" value="Anticodon-binding domain"/>
    <property type="match status" value="1"/>
</dbReference>
<dbReference type="PANTHER" id="PTHR11451:SF44">
    <property type="entry name" value="THREONINE--TRNA LIGASE, CHLOROPLASTIC_MITOCHONDRIAL 2"/>
    <property type="match status" value="1"/>
</dbReference>
<keyword evidence="11 13" id="KW-0030">Aminoacyl-tRNA synthetase</keyword>
<dbReference type="CDD" id="cd00771">
    <property type="entry name" value="ThrRS_core"/>
    <property type="match status" value="1"/>
</dbReference>
<dbReference type="InterPro" id="IPR006195">
    <property type="entry name" value="aa-tRNA-synth_II"/>
</dbReference>
<dbReference type="RefSeq" id="WP_112220063.1">
    <property type="nucleotide sequence ID" value="NZ_MVJN01000008.1"/>
</dbReference>
<dbReference type="InterPro" id="IPR002320">
    <property type="entry name" value="Thr-tRNA-ligase_IIa"/>
</dbReference>
<evidence type="ECO:0000256" key="9">
    <source>
        <dbReference type="ARBA" id="ARBA00022884"/>
    </source>
</evidence>
<dbReference type="Gene3D" id="3.10.20.30">
    <property type="match status" value="1"/>
</dbReference>
<feature type="binding site" evidence="13">
    <location>
        <position position="384"/>
    </location>
    <ligand>
        <name>Zn(2+)</name>
        <dbReference type="ChEBI" id="CHEBI:29105"/>
        <note>catalytic</note>
    </ligand>
</feature>
<dbReference type="InterPro" id="IPR004154">
    <property type="entry name" value="Anticodon-bd"/>
</dbReference>
<keyword evidence="7 13" id="KW-0862">Zinc</keyword>
<dbReference type="SUPFAM" id="SSF52954">
    <property type="entry name" value="Class II aaRS ABD-related"/>
    <property type="match status" value="1"/>
</dbReference>
<keyword evidence="4 13" id="KW-0436">Ligase</keyword>
<dbReference type="SUPFAM" id="SSF81271">
    <property type="entry name" value="TGS-like"/>
    <property type="match status" value="1"/>
</dbReference>
<dbReference type="InterPro" id="IPR012947">
    <property type="entry name" value="tRNA_SAD"/>
</dbReference>
<dbReference type="GO" id="GO:0006435">
    <property type="term" value="P:threonyl-tRNA aminoacylation"/>
    <property type="evidence" value="ECO:0007669"/>
    <property type="project" value="UniProtKB-UniRule"/>
</dbReference>
<comment type="subcellular location">
    <subcellularLocation>
        <location evidence="13">Cytoplasm</location>
    </subcellularLocation>
</comment>
<comment type="subunit">
    <text evidence="13">Homodimer.</text>
</comment>
<keyword evidence="2 13" id="KW-0963">Cytoplasm</keyword>
<dbReference type="Pfam" id="PF07973">
    <property type="entry name" value="tRNA_SAD"/>
    <property type="match status" value="1"/>
</dbReference>
<evidence type="ECO:0000256" key="1">
    <source>
        <dbReference type="ARBA" id="ARBA00008226"/>
    </source>
</evidence>
<evidence type="ECO:0000256" key="6">
    <source>
        <dbReference type="ARBA" id="ARBA00022741"/>
    </source>
</evidence>
<dbReference type="Pfam" id="PF02824">
    <property type="entry name" value="TGS"/>
    <property type="match status" value="1"/>
</dbReference>
<dbReference type="PROSITE" id="PS50862">
    <property type="entry name" value="AA_TRNA_LIGASE_II"/>
    <property type="match status" value="1"/>
</dbReference>
<dbReference type="CDD" id="cd00860">
    <property type="entry name" value="ThrRS_anticodon"/>
    <property type="match status" value="1"/>
</dbReference>
<evidence type="ECO:0000256" key="2">
    <source>
        <dbReference type="ARBA" id="ARBA00022490"/>
    </source>
</evidence>
<evidence type="ECO:0000313" key="16">
    <source>
        <dbReference type="EMBL" id="RAP35666.1"/>
    </source>
</evidence>
<evidence type="ECO:0000259" key="15">
    <source>
        <dbReference type="PROSITE" id="PS51880"/>
    </source>
</evidence>
<evidence type="ECO:0000256" key="4">
    <source>
        <dbReference type="ARBA" id="ARBA00022598"/>
    </source>
</evidence>
<dbReference type="Gene3D" id="3.30.980.10">
    <property type="entry name" value="Threonyl-trna Synthetase, Chain A, domain 2"/>
    <property type="match status" value="1"/>
</dbReference>
<feature type="domain" description="TGS" evidence="15">
    <location>
        <begin position="1"/>
        <end position="61"/>
    </location>
</feature>
<dbReference type="EC" id="6.1.1.3" evidence="13"/>
<keyword evidence="3 13" id="KW-0820">tRNA-binding</keyword>
<proteinExistence type="inferred from homology"/>
<keyword evidence="5 13" id="KW-0479">Metal-binding</keyword>
<evidence type="ECO:0000313" key="17">
    <source>
        <dbReference type="Proteomes" id="UP000249458"/>
    </source>
</evidence>
<evidence type="ECO:0000256" key="12">
    <source>
        <dbReference type="ARBA" id="ARBA00049515"/>
    </source>
</evidence>
<dbReference type="AlphaFoldDB" id="A0A364LHF2"/>
<comment type="caution">
    <text evidence="16">The sequence shown here is derived from an EMBL/GenBank/DDBJ whole genome shotgun (WGS) entry which is preliminary data.</text>
</comment>
<evidence type="ECO:0000259" key="14">
    <source>
        <dbReference type="PROSITE" id="PS50862"/>
    </source>
</evidence>
<evidence type="ECO:0000256" key="3">
    <source>
        <dbReference type="ARBA" id="ARBA00022555"/>
    </source>
</evidence>
<protein>
    <recommendedName>
        <fullName evidence="13">Threonine--tRNA ligase</fullName>
        <ecNumber evidence="13">6.1.1.3</ecNumber>
    </recommendedName>
    <alternativeName>
        <fullName evidence="13">Threonyl-tRNA synthetase</fullName>
        <shortName evidence="13">ThrRS</shortName>
    </alternativeName>
</protein>
<keyword evidence="6 13" id="KW-0547">Nucleotide-binding</keyword>
<accession>A0A364LHF2</accession>
<dbReference type="NCBIfam" id="TIGR00418">
    <property type="entry name" value="thrS"/>
    <property type="match status" value="1"/>
</dbReference>
<dbReference type="InterPro" id="IPR002314">
    <property type="entry name" value="aa-tRNA-synt_IIb"/>
</dbReference>
<dbReference type="FunFam" id="3.10.20.30:FF:000005">
    <property type="entry name" value="Threonine--tRNA ligase"/>
    <property type="match status" value="1"/>
</dbReference>
<dbReference type="FunFam" id="3.30.930.10:FF:000002">
    <property type="entry name" value="Threonine--tRNA ligase"/>
    <property type="match status" value="1"/>
</dbReference>
<evidence type="ECO:0000256" key="5">
    <source>
        <dbReference type="ARBA" id="ARBA00022723"/>
    </source>
</evidence>
<dbReference type="HAMAP" id="MF_00184">
    <property type="entry name" value="Thr_tRNA_synth"/>
    <property type="match status" value="1"/>
</dbReference>
<evidence type="ECO:0000256" key="13">
    <source>
        <dbReference type="HAMAP-Rule" id="MF_00184"/>
    </source>
</evidence>
<dbReference type="InterPro" id="IPR036621">
    <property type="entry name" value="Anticodon-bd_dom_sf"/>
</dbReference>
<dbReference type="GO" id="GO:0005524">
    <property type="term" value="F:ATP binding"/>
    <property type="evidence" value="ECO:0007669"/>
    <property type="project" value="UniProtKB-UniRule"/>
</dbReference>
<feature type="region of interest" description="Catalytic" evidence="13">
    <location>
        <begin position="242"/>
        <end position="533"/>
    </location>
</feature>
<evidence type="ECO:0000256" key="10">
    <source>
        <dbReference type="ARBA" id="ARBA00022917"/>
    </source>
</evidence>
<dbReference type="SMART" id="SM00863">
    <property type="entry name" value="tRNA_SAD"/>
    <property type="match status" value="1"/>
</dbReference>
<dbReference type="InterPro" id="IPR047246">
    <property type="entry name" value="ThrRS_anticodon"/>
</dbReference>
<keyword evidence="9 13" id="KW-0694">RNA-binding</keyword>
<feature type="domain" description="Aminoacyl-transfer RNA synthetases class-II family profile" evidence="14">
    <location>
        <begin position="261"/>
        <end position="533"/>
    </location>
</feature>
<dbReference type="PROSITE" id="PS51880">
    <property type="entry name" value="TGS"/>
    <property type="match status" value="1"/>
</dbReference>
<feature type="binding site" evidence="13">
    <location>
        <position position="333"/>
    </location>
    <ligand>
        <name>Zn(2+)</name>
        <dbReference type="ChEBI" id="CHEBI:29105"/>
        <note>catalytic</note>
    </ligand>
</feature>
<dbReference type="InterPro" id="IPR018163">
    <property type="entry name" value="Thr/Ala-tRNA-synth_IIc_edit"/>
</dbReference>
<evidence type="ECO:0000256" key="11">
    <source>
        <dbReference type="ARBA" id="ARBA00023146"/>
    </source>
</evidence>
<dbReference type="FunFam" id="3.40.50.800:FF:000001">
    <property type="entry name" value="Threonine--tRNA ligase"/>
    <property type="match status" value="1"/>
</dbReference>